<sequence length="157" mass="17080">MPKPGRPGYGRPRGGGTLIVGGGFHVQVDAAARPGGRVTQVVWDHVPGDGRERVVAHRDTFKLRAETGGPVTRQSDVQRLRRAHLPPPRPPGHRRYSPPPTPRLHLPRRLGGGFFRCARPGVGRSDVLLIDEDTAATKNCDSATRACRPGWPRSASR</sequence>
<reference evidence="4" key="1">
    <citation type="journal article" date="2019" name="Int. J. Syst. Evol. Microbiol.">
        <title>The Global Catalogue of Microorganisms (GCM) 10K type strain sequencing project: providing services to taxonomists for standard genome sequencing and annotation.</title>
        <authorList>
            <consortium name="The Broad Institute Genomics Platform"/>
            <consortium name="The Broad Institute Genome Sequencing Center for Infectious Disease"/>
            <person name="Wu L."/>
            <person name="Ma J."/>
        </authorList>
    </citation>
    <scope>NUCLEOTIDE SEQUENCE [LARGE SCALE GENOMIC DNA]</scope>
    <source>
        <strain evidence="4">CGMCC 1.16226</strain>
    </source>
</reference>
<protein>
    <submittedName>
        <fullName evidence="3">P-loop domain-containing protein</fullName>
    </submittedName>
</protein>
<comment type="caution">
    <text evidence="3">The sequence shown here is derived from an EMBL/GenBank/DDBJ whole genome shotgun (WGS) entry which is preliminary data.</text>
</comment>
<proteinExistence type="predicted"/>
<feature type="region of interest" description="Disordered" evidence="1">
    <location>
        <begin position="68"/>
        <end position="105"/>
    </location>
</feature>
<keyword evidence="4" id="KW-1185">Reference proteome</keyword>
<name>A0ABW4W7P2_9HYPH</name>
<dbReference type="RefSeq" id="WP_379017464.1">
    <property type="nucleotide sequence ID" value="NZ_JBHUGY010000012.1"/>
</dbReference>
<dbReference type="Proteomes" id="UP001597349">
    <property type="component" value="Unassembled WGS sequence"/>
</dbReference>
<evidence type="ECO:0000313" key="3">
    <source>
        <dbReference type="EMBL" id="MFD2052669.1"/>
    </source>
</evidence>
<evidence type="ECO:0000259" key="2">
    <source>
        <dbReference type="Pfam" id="PF09818"/>
    </source>
</evidence>
<feature type="domain" description="ATPase of the ABC class C-terminal" evidence="2">
    <location>
        <begin position="8"/>
        <end position="74"/>
    </location>
</feature>
<organism evidence="3 4">
    <name type="scientific">Mesorhizobium calcicola</name>
    <dbReference type="NCBI Taxonomy" id="1300310"/>
    <lineage>
        <taxon>Bacteria</taxon>
        <taxon>Pseudomonadati</taxon>
        <taxon>Pseudomonadota</taxon>
        <taxon>Alphaproteobacteria</taxon>
        <taxon>Hyphomicrobiales</taxon>
        <taxon>Phyllobacteriaceae</taxon>
        <taxon>Mesorhizobium</taxon>
    </lineage>
</organism>
<evidence type="ECO:0000256" key="1">
    <source>
        <dbReference type="SAM" id="MobiDB-lite"/>
    </source>
</evidence>
<dbReference type="EMBL" id="JBHUGY010000012">
    <property type="protein sequence ID" value="MFD2052669.1"/>
    <property type="molecule type" value="Genomic_DNA"/>
</dbReference>
<dbReference type="InterPro" id="IPR046834">
    <property type="entry name" value="ABC_ATPase_C"/>
</dbReference>
<accession>A0ABW4W7P2</accession>
<evidence type="ECO:0000313" key="4">
    <source>
        <dbReference type="Proteomes" id="UP001597349"/>
    </source>
</evidence>
<gene>
    <name evidence="3" type="ORF">ACFSQT_05980</name>
</gene>
<dbReference type="Pfam" id="PF09818">
    <property type="entry name" value="ABC_ATPase"/>
    <property type="match status" value="1"/>
</dbReference>